<proteinExistence type="predicted"/>
<dbReference type="Proteomes" id="UP000001744">
    <property type="component" value="Unassembled WGS sequence"/>
</dbReference>
<keyword evidence="3 6" id="KW-0256">Endoplasmic reticulum</keyword>
<evidence type="ECO:0000256" key="3">
    <source>
        <dbReference type="ARBA" id="ARBA00022824"/>
    </source>
</evidence>
<dbReference type="STRING" id="402676.B6JZ25"/>
<evidence type="ECO:0000256" key="7">
    <source>
        <dbReference type="SAM" id="MobiDB-lite"/>
    </source>
</evidence>
<protein>
    <recommendedName>
        <fullName evidence="6">Reticulon-like protein</fullName>
    </recommendedName>
</protein>
<evidence type="ECO:0000256" key="1">
    <source>
        <dbReference type="ARBA" id="ARBA00004477"/>
    </source>
</evidence>
<evidence type="ECO:0000256" key="4">
    <source>
        <dbReference type="ARBA" id="ARBA00022989"/>
    </source>
</evidence>
<evidence type="ECO:0000313" key="11">
    <source>
        <dbReference type="Proteomes" id="UP000001744"/>
    </source>
</evidence>
<dbReference type="GeneID" id="7048030"/>
<dbReference type="HOGENOM" id="CLU_645842_0_0_1"/>
<dbReference type="RefSeq" id="XP_002173086.1">
    <property type="nucleotide sequence ID" value="XM_002173050.2"/>
</dbReference>
<evidence type="ECO:0000313" key="9">
    <source>
        <dbReference type="EMBL" id="EEB06793.1"/>
    </source>
</evidence>
<feature type="region of interest" description="Disordered" evidence="7">
    <location>
        <begin position="51"/>
        <end position="106"/>
    </location>
</feature>
<feature type="transmembrane region" description="Helical" evidence="6">
    <location>
        <begin position="346"/>
        <end position="370"/>
    </location>
</feature>
<dbReference type="GO" id="GO:0005789">
    <property type="term" value="C:endoplasmic reticulum membrane"/>
    <property type="evidence" value="ECO:0007669"/>
    <property type="project" value="UniProtKB-SubCell"/>
</dbReference>
<evidence type="ECO:0000256" key="5">
    <source>
        <dbReference type="ARBA" id="ARBA00023136"/>
    </source>
</evidence>
<dbReference type="InterPro" id="IPR003388">
    <property type="entry name" value="Reticulon"/>
</dbReference>
<comment type="caution">
    <text evidence="6">Lacks conserved residue(s) required for the propagation of feature annotation.</text>
</comment>
<dbReference type="EMBL" id="KE651168">
    <property type="protein sequence ID" value="EEB06793.1"/>
    <property type="molecule type" value="Genomic_DNA"/>
</dbReference>
<evidence type="ECO:0000313" key="10">
    <source>
        <dbReference type="JaponicusDB" id="SJAG_01848"/>
    </source>
</evidence>
<dbReference type="eggNOG" id="ENOG502SDVP">
    <property type="taxonomic scope" value="Eukaryota"/>
</dbReference>
<dbReference type="GO" id="GO:0032541">
    <property type="term" value="C:cortical endoplasmic reticulum"/>
    <property type="evidence" value="ECO:0000269"/>
    <property type="project" value="JaponicusDB"/>
</dbReference>
<keyword evidence="2 6" id="KW-0812">Transmembrane</keyword>
<feature type="compositionally biased region" description="Basic and acidic residues" evidence="7">
    <location>
        <begin position="96"/>
        <end position="106"/>
    </location>
</feature>
<sequence length="425" mass="45872">MSSSEPTHNPFQAPNRVAEEEQVLDNLHSATDAASEKLNDLLHSASANVGKTTPATSAHVDPDFFSNLAGSGSHSEPKAASEQAGEGSCPVATSSHHPEKPTSVLDDKSYVAVDSSVPEGTTCPVSNSSVENVKCPVSGSAGKAGICPAKNVHDNKMDIPVSEEEAKENAGKACPFSKATVDSQQKVASCPVNVCQSDDKTCPVVDAGCLFEYKPLTAEQKQFQGAFVDVLLWKNKYCSMSVLAAIFTALYLPCVLSIHRNLFNISSWIFGVSAVVEYVSRIITGGKSGVLGRFRNNQFFTLNKGSIHACLDSVIEPVNCMLVELQRLFLAENPCKSVSAFFLAWFYYRMSLLLSLKTIFALSVIAAFSLPPFYQANKRVIDGTLSNIKFQIEEYTCQFRKTAESKGRAASQKVADALNLQKKTA</sequence>
<keyword evidence="4 6" id="KW-1133">Transmembrane helix</keyword>
<comment type="subcellular location">
    <subcellularLocation>
        <location evidence="1 6">Endoplasmic reticulum membrane</location>
        <topology evidence="1 6">Multi-pass membrane protein</topology>
    </subcellularLocation>
</comment>
<dbReference type="JaponicusDB" id="SJAG_01848">
    <property type="gene designation" value="rtn1"/>
</dbReference>
<reference evidence="9 11" key="1">
    <citation type="journal article" date="2011" name="Science">
        <title>Comparative functional genomics of the fission yeasts.</title>
        <authorList>
            <person name="Rhind N."/>
            <person name="Chen Z."/>
            <person name="Yassour M."/>
            <person name="Thompson D.A."/>
            <person name="Haas B.J."/>
            <person name="Habib N."/>
            <person name="Wapinski I."/>
            <person name="Roy S."/>
            <person name="Lin M.F."/>
            <person name="Heiman D.I."/>
            <person name="Young S.K."/>
            <person name="Furuya K."/>
            <person name="Guo Y."/>
            <person name="Pidoux A."/>
            <person name="Chen H.M."/>
            <person name="Robbertse B."/>
            <person name="Goldberg J.M."/>
            <person name="Aoki K."/>
            <person name="Bayne E.H."/>
            <person name="Berlin A.M."/>
            <person name="Desjardins C.A."/>
            <person name="Dobbs E."/>
            <person name="Dukaj L."/>
            <person name="Fan L."/>
            <person name="FitzGerald M.G."/>
            <person name="French C."/>
            <person name="Gujja S."/>
            <person name="Hansen K."/>
            <person name="Keifenheim D."/>
            <person name="Levin J.Z."/>
            <person name="Mosher R.A."/>
            <person name="Mueller C.A."/>
            <person name="Pfiffner J."/>
            <person name="Priest M."/>
            <person name="Russ C."/>
            <person name="Smialowska A."/>
            <person name="Swoboda P."/>
            <person name="Sykes S.M."/>
            <person name="Vaughn M."/>
            <person name="Vengrova S."/>
            <person name="Yoder R."/>
            <person name="Zeng Q."/>
            <person name="Allshire R."/>
            <person name="Baulcombe D."/>
            <person name="Birren B.W."/>
            <person name="Brown W."/>
            <person name="Ekwall K."/>
            <person name="Kellis M."/>
            <person name="Leatherwood J."/>
            <person name="Levin H."/>
            <person name="Margalit H."/>
            <person name="Martienssen R."/>
            <person name="Nieduszynski C.A."/>
            <person name="Spatafora J.W."/>
            <person name="Friedman N."/>
            <person name="Dalgaard J.Z."/>
            <person name="Baumann P."/>
            <person name="Niki H."/>
            <person name="Regev A."/>
            <person name="Nusbaum C."/>
        </authorList>
    </citation>
    <scope>NUCLEOTIDE SEQUENCE [LARGE SCALE GENOMIC DNA]</scope>
    <source>
        <strain evidence="11">yFS275 / FY16936</strain>
    </source>
</reference>
<feature type="compositionally biased region" description="Polar residues" evidence="7">
    <location>
        <begin position="1"/>
        <end position="12"/>
    </location>
</feature>
<dbReference type="PROSITE" id="PS50845">
    <property type="entry name" value="RETICULON"/>
    <property type="match status" value="1"/>
</dbReference>
<name>B6JZ25_SCHJY</name>
<dbReference type="GO" id="GO:0097753">
    <property type="term" value="P:membrane bending"/>
    <property type="evidence" value="ECO:0000269"/>
    <property type="project" value="JaponicusDB"/>
</dbReference>
<keyword evidence="5 6" id="KW-0472">Membrane</keyword>
<feature type="domain" description="Reticulon" evidence="8">
    <location>
        <begin position="227"/>
        <end position="425"/>
    </location>
</feature>
<accession>B6JZ25</accession>
<evidence type="ECO:0000256" key="2">
    <source>
        <dbReference type="ARBA" id="ARBA00022692"/>
    </source>
</evidence>
<dbReference type="OrthoDB" id="567788at2759"/>
<dbReference type="AlphaFoldDB" id="B6JZ25"/>
<evidence type="ECO:0000256" key="6">
    <source>
        <dbReference type="RuleBase" id="RU363132"/>
    </source>
</evidence>
<organism evidence="9 11">
    <name type="scientific">Schizosaccharomyces japonicus (strain yFS275 / FY16936)</name>
    <name type="common">Fission yeast</name>
    <dbReference type="NCBI Taxonomy" id="402676"/>
    <lineage>
        <taxon>Eukaryota</taxon>
        <taxon>Fungi</taxon>
        <taxon>Dikarya</taxon>
        <taxon>Ascomycota</taxon>
        <taxon>Taphrinomycotina</taxon>
        <taxon>Schizosaccharomycetes</taxon>
        <taxon>Schizosaccharomycetales</taxon>
        <taxon>Schizosaccharomycetaceae</taxon>
        <taxon>Schizosaccharomyces</taxon>
    </lineage>
</organism>
<gene>
    <name evidence="10" type="primary">rtn1</name>
    <name evidence="9" type="ORF">SJAG_01848</name>
</gene>
<feature type="region of interest" description="Disordered" evidence="7">
    <location>
        <begin position="1"/>
        <end position="32"/>
    </location>
</feature>
<keyword evidence="11" id="KW-1185">Reference proteome</keyword>
<dbReference type="Pfam" id="PF02453">
    <property type="entry name" value="Reticulon"/>
    <property type="match status" value="1"/>
</dbReference>
<evidence type="ECO:0000259" key="8">
    <source>
        <dbReference type="PROSITE" id="PS50845"/>
    </source>
</evidence>
<dbReference type="VEuPathDB" id="FungiDB:SJAG_01848"/>